<dbReference type="AlphaFoldDB" id="A0A1T4QZZ0"/>
<evidence type="ECO:0000313" key="2">
    <source>
        <dbReference type="Proteomes" id="UP000190367"/>
    </source>
</evidence>
<gene>
    <name evidence="1" type="ORF">SAMN04488128_102707</name>
</gene>
<protein>
    <submittedName>
        <fullName evidence="1">Uncharacterized protein</fullName>
    </submittedName>
</protein>
<keyword evidence="2" id="KW-1185">Reference proteome</keyword>
<evidence type="ECO:0000313" key="1">
    <source>
        <dbReference type="EMBL" id="SKA09196.1"/>
    </source>
</evidence>
<dbReference type="EMBL" id="FUWZ01000002">
    <property type="protein sequence ID" value="SKA09196.1"/>
    <property type="molecule type" value="Genomic_DNA"/>
</dbReference>
<proteinExistence type="predicted"/>
<organism evidence="1 2">
    <name type="scientific">Chitinophaga eiseniae</name>
    <dbReference type="NCBI Taxonomy" id="634771"/>
    <lineage>
        <taxon>Bacteria</taxon>
        <taxon>Pseudomonadati</taxon>
        <taxon>Bacteroidota</taxon>
        <taxon>Chitinophagia</taxon>
        <taxon>Chitinophagales</taxon>
        <taxon>Chitinophagaceae</taxon>
        <taxon>Chitinophaga</taxon>
    </lineage>
</organism>
<sequence>MLRIHIENTGLRPLIKPPHLQCFTLLRHLNNHVYIVLEAIFSPEVPLFSGLENINE</sequence>
<dbReference type="Proteomes" id="UP000190367">
    <property type="component" value="Unassembled WGS sequence"/>
</dbReference>
<accession>A0A1T4QZZ0</accession>
<name>A0A1T4QZZ0_9BACT</name>
<reference evidence="2" key="1">
    <citation type="submission" date="2017-02" db="EMBL/GenBank/DDBJ databases">
        <authorList>
            <person name="Varghese N."/>
            <person name="Submissions S."/>
        </authorList>
    </citation>
    <scope>NUCLEOTIDE SEQUENCE [LARGE SCALE GENOMIC DNA]</scope>
    <source>
        <strain evidence="2">DSM 22224</strain>
    </source>
</reference>